<proteinExistence type="predicted"/>
<name>A0A3S0HWN4_9PROT</name>
<evidence type="ECO:0000313" key="2">
    <source>
        <dbReference type="EMBL" id="RTR11805.1"/>
    </source>
</evidence>
<dbReference type="GO" id="GO:0010420">
    <property type="term" value="F:polyprenyldihydroxybenzoate methyltransferase activity"/>
    <property type="evidence" value="ECO:0007669"/>
    <property type="project" value="TreeGrafter"/>
</dbReference>
<dbReference type="Proteomes" id="UP000277007">
    <property type="component" value="Unassembled WGS sequence"/>
</dbReference>
<dbReference type="Gene3D" id="3.40.50.150">
    <property type="entry name" value="Vaccinia Virus protein VP39"/>
    <property type="match status" value="1"/>
</dbReference>
<feature type="domain" description="Methyltransferase type 11" evidence="1">
    <location>
        <begin position="81"/>
        <end position="177"/>
    </location>
</feature>
<keyword evidence="2" id="KW-0808">Transferase</keyword>
<dbReference type="RefSeq" id="WP_126620755.1">
    <property type="nucleotide sequence ID" value="NZ_JBHUCY010000114.1"/>
</dbReference>
<comment type="caution">
    <text evidence="2">The sequence shown here is derived from an EMBL/GenBank/DDBJ whole genome shotgun (WGS) entry which is preliminary data.</text>
</comment>
<dbReference type="SUPFAM" id="SSF53335">
    <property type="entry name" value="S-adenosyl-L-methionine-dependent methyltransferases"/>
    <property type="match status" value="1"/>
</dbReference>
<keyword evidence="3" id="KW-1185">Reference proteome</keyword>
<dbReference type="CDD" id="cd02440">
    <property type="entry name" value="AdoMet_MTases"/>
    <property type="match status" value="1"/>
</dbReference>
<evidence type="ECO:0000313" key="3">
    <source>
        <dbReference type="Proteomes" id="UP000277007"/>
    </source>
</evidence>
<reference evidence="2 3" key="1">
    <citation type="submission" date="2018-12" db="EMBL/GenBank/DDBJ databases">
        <authorList>
            <person name="Yang Y."/>
        </authorList>
    </citation>
    <scope>NUCLEOTIDE SEQUENCE [LARGE SCALE GENOMIC DNA]</scope>
    <source>
        <strain evidence="2 3">L-25-5w-1</strain>
    </source>
</reference>
<evidence type="ECO:0000259" key="1">
    <source>
        <dbReference type="Pfam" id="PF08241"/>
    </source>
</evidence>
<accession>A0A3S0HWN4</accession>
<dbReference type="GO" id="GO:0032259">
    <property type="term" value="P:methylation"/>
    <property type="evidence" value="ECO:0007669"/>
    <property type="project" value="UniProtKB-KW"/>
</dbReference>
<organism evidence="2 3">
    <name type="scientific">Azospirillum griseum</name>
    <dbReference type="NCBI Taxonomy" id="2496639"/>
    <lineage>
        <taxon>Bacteria</taxon>
        <taxon>Pseudomonadati</taxon>
        <taxon>Pseudomonadota</taxon>
        <taxon>Alphaproteobacteria</taxon>
        <taxon>Rhodospirillales</taxon>
        <taxon>Azospirillaceae</taxon>
        <taxon>Azospirillum</taxon>
    </lineage>
</organism>
<keyword evidence="2" id="KW-0489">Methyltransferase</keyword>
<gene>
    <name evidence="2" type="ORF">EJ903_25885</name>
</gene>
<dbReference type="Pfam" id="PF08241">
    <property type="entry name" value="Methyltransf_11"/>
    <property type="match status" value="1"/>
</dbReference>
<protein>
    <submittedName>
        <fullName evidence="2">Class I SAM-dependent methyltransferase</fullName>
    </submittedName>
</protein>
<dbReference type="OrthoDB" id="9808140at2"/>
<dbReference type="InterPro" id="IPR013216">
    <property type="entry name" value="Methyltransf_11"/>
</dbReference>
<sequence>MSIPDPSLVSDLAAEAAAFDQRIRERAEAGFIPDLRRAVTCDYFYKSFWRDPQFIKLFVGWSVEHYLSLLRSHCGEGLRILDVGCGSGYVSLELARHGHHVTAIDISEENIALARRTLADNPFTEGFGSLSYEVQPFHAVSGCWDVVLFSVSLHHMPNVEDAVAHARTLVRPGGWLLTWEPCHDRFTERDAATVALVRTILALTGHWYDPSEIDGRLESEATLQEFVKEIRTEYVMERDRSEPEGQSPNDLSADGARILTALRHRFTEISYFPGYSYIYRLLGGIRGEPATVARLAEAIALFDRVGVQAYGQNPNHFFFLGQRGV</sequence>
<dbReference type="InterPro" id="IPR029063">
    <property type="entry name" value="SAM-dependent_MTases_sf"/>
</dbReference>
<dbReference type="PANTHER" id="PTHR43464:SF23">
    <property type="entry name" value="JUVENILE HORMONE ACID O-METHYLTRANSFERASE"/>
    <property type="match status" value="1"/>
</dbReference>
<dbReference type="PANTHER" id="PTHR43464">
    <property type="entry name" value="METHYLTRANSFERASE"/>
    <property type="match status" value="1"/>
</dbReference>
<dbReference type="EMBL" id="RXMA01000066">
    <property type="protein sequence ID" value="RTR11805.1"/>
    <property type="molecule type" value="Genomic_DNA"/>
</dbReference>
<dbReference type="AlphaFoldDB" id="A0A3S0HWN4"/>